<evidence type="ECO:0000256" key="2">
    <source>
        <dbReference type="ARBA" id="ARBA00022737"/>
    </source>
</evidence>
<evidence type="ECO:0000256" key="4">
    <source>
        <dbReference type="ARBA" id="ARBA00022833"/>
    </source>
</evidence>
<feature type="domain" description="C2H2-type" evidence="7">
    <location>
        <begin position="259"/>
        <end position="286"/>
    </location>
</feature>
<accession>A0A8B8HJ14</accession>
<keyword evidence="4" id="KW-0862">Zinc</keyword>
<dbReference type="OMA" id="IHLFTHT"/>
<dbReference type="InterPro" id="IPR050329">
    <property type="entry name" value="GLI_C2H2-zinc-finger"/>
</dbReference>
<keyword evidence="8" id="KW-1185">Reference proteome</keyword>
<protein>
    <submittedName>
        <fullName evidence="9">Zinc finger protein 250</fullName>
    </submittedName>
</protein>
<keyword evidence="1" id="KW-0479">Metal-binding</keyword>
<dbReference type="InterPro" id="IPR036236">
    <property type="entry name" value="Znf_C2H2_sf"/>
</dbReference>
<evidence type="ECO:0000313" key="8">
    <source>
        <dbReference type="Proteomes" id="UP001652626"/>
    </source>
</evidence>
<feature type="compositionally biased region" description="Basic and acidic residues" evidence="6">
    <location>
        <begin position="78"/>
        <end position="88"/>
    </location>
</feature>
<proteinExistence type="predicted"/>
<dbReference type="SUPFAM" id="SSF57667">
    <property type="entry name" value="beta-beta-alpha zinc fingers"/>
    <property type="match status" value="3"/>
</dbReference>
<evidence type="ECO:0000313" key="9">
    <source>
        <dbReference type="RefSeq" id="XP_026484839.2"/>
    </source>
</evidence>
<dbReference type="AlphaFoldDB" id="A0A8B8HJ14"/>
<dbReference type="GO" id="GO:0000978">
    <property type="term" value="F:RNA polymerase II cis-regulatory region sequence-specific DNA binding"/>
    <property type="evidence" value="ECO:0007669"/>
    <property type="project" value="TreeGrafter"/>
</dbReference>
<dbReference type="GO" id="GO:0000981">
    <property type="term" value="F:DNA-binding transcription factor activity, RNA polymerase II-specific"/>
    <property type="evidence" value="ECO:0007669"/>
    <property type="project" value="TreeGrafter"/>
</dbReference>
<evidence type="ECO:0000256" key="1">
    <source>
        <dbReference type="ARBA" id="ARBA00022723"/>
    </source>
</evidence>
<dbReference type="InterPro" id="IPR013087">
    <property type="entry name" value="Znf_C2H2_type"/>
</dbReference>
<feature type="domain" description="C2H2-type" evidence="7">
    <location>
        <begin position="343"/>
        <end position="370"/>
    </location>
</feature>
<evidence type="ECO:0000256" key="5">
    <source>
        <dbReference type="PROSITE-ProRule" id="PRU00042"/>
    </source>
</evidence>
<feature type="domain" description="C2H2-type" evidence="7">
    <location>
        <begin position="315"/>
        <end position="342"/>
    </location>
</feature>
<dbReference type="GO" id="GO:0005634">
    <property type="term" value="C:nucleus"/>
    <property type="evidence" value="ECO:0007669"/>
    <property type="project" value="UniProtKB-SubCell"/>
</dbReference>
<gene>
    <name evidence="9" type="primary">LOC113392561</name>
</gene>
<dbReference type="PANTHER" id="PTHR19818:SF139">
    <property type="entry name" value="PAIR-RULE PROTEIN ODD-PAIRED"/>
    <property type="match status" value="1"/>
</dbReference>
<sequence length="534" mass="60474">MSADAATLPCPICLHTGVFDNAQSLKDRLIFVSTNKILCPVCQEEVSGLDKLTIHLFSHVKIISTPGNVEKSISISSKNKETTSDQQKKMKPISKNKASLSTANIPMKYVKIYPKLPVLALSTMPIVEISPNTDCNVNSNKSLFIPNVKTEATLLQTTNKCNICGLQFVDTDILRMHKCLIHNIEDNSQHTFTRYNCHLCTKHFKMRGSLMVHLRVAHYGFTSNNSSESSDSKDKTEASKNIAIEDKPIAIHRGDGKQWQCEVCRKCFTTKYFLKKHKRLHTGETPYACTQCNKTFTFQQSYHKHLLYHNDEKPHTCNFCGRAFKELSTLHNHQRIHTGEKPFACETCGKCFRQRVSYLVHRRIHTGAMPYKCTACEKSFRYKVSQRTHKCLVQPPGTVVRKVGELVEKLKKKQESDDSNLNNNVTTENLYGNTKFEVSEVNAELVRTGAKLSLEDMESENFTIISEAFNENHTLCSNYPTSAANADSNEKNLEELRSNIDEFIDSVPLNDKSIPSPSEILKNLCLSNDEDFLC</sequence>
<keyword evidence="3 5" id="KW-0863">Zinc-finger</keyword>
<name>A0A8B8HJ14_VANTA</name>
<dbReference type="GO" id="GO:0045944">
    <property type="term" value="P:positive regulation of transcription by RNA polymerase II"/>
    <property type="evidence" value="ECO:0007669"/>
    <property type="project" value="UniProtKB-ARBA"/>
</dbReference>
<keyword evidence="2" id="KW-0677">Repeat</keyword>
<evidence type="ECO:0000256" key="3">
    <source>
        <dbReference type="ARBA" id="ARBA00022771"/>
    </source>
</evidence>
<feature type="domain" description="C2H2-type" evidence="7">
    <location>
        <begin position="159"/>
        <end position="187"/>
    </location>
</feature>
<feature type="domain" description="C2H2-type" evidence="7">
    <location>
        <begin position="195"/>
        <end position="223"/>
    </location>
</feature>
<feature type="domain" description="C2H2-type" evidence="7">
    <location>
        <begin position="287"/>
        <end position="314"/>
    </location>
</feature>
<dbReference type="Pfam" id="PF00096">
    <property type="entry name" value="zf-C2H2"/>
    <property type="match status" value="4"/>
</dbReference>
<dbReference type="GO" id="GO:0008270">
    <property type="term" value="F:zinc ion binding"/>
    <property type="evidence" value="ECO:0007669"/>
    <property type="project" value="UniProtKB-KW"/>
</dbReference>
<organism evidence="8 9">
    <name type="scientific">Vanessa tameamea</name>
    <name type="common">Kamehameha butterfly</name>
    <dbReference type="NCBI Taxonomy" id="334116"/>
    <lineage>
        <taxon>Eukaryota</taxon>
        <taxon>Metazoa</taxon>
        <taxon>Ecdysozoa</taxon>
        <taxon>Arthropoda</taxon>
        <taxon>Hexapoda</taxon>
        <taxon>Insecta</taxon>
        <taxon>Pterygota</taxon>
        <taxon>Neoptera</taxon>
        <taxon>Endopterygota</taxon>
        <taxon>Lepidoptera</taxon>
        <taxon>Glossata</taxon>
        <taxon>Ditrysia</taxon>
        <taxon>Papilionoidea</taxon>
        <taxon>Nymphalidae</taxon>
        <taxon>Nymphalinae</taxon>
        <taxon>Vanessa</taxon>
    </lineage>
</organism>
<evidence type="ECO:0000259" key="7">
    <source>
        <dbReference type="PROSITE" id="PS50157"/>
    </source>
</evidence>
<dbReference type="SMART" id="SM00355">
    <property type="entry name" value="ZnF_C2H2"/>
    <property type="match status" value="8"/>
</dbReference>
<dbReference type="PANTHER" id="PTHR19818">
    <property type="entry name" value="ZINC FINGER PROTEIN ZIC AND GLI"/>
    <property type="match status" value="1"/>
</dbReference>
<evidence type="ECO:0000256" key="6">
    <source>
        <dbReference type="SAM" id="MobiDB-lite"/>
    </source>
</evidence>
<dbReference type="GeneID" id="113392561"/>
<reference evidence="9" key="1">
    <citation type="submission" date="2025-08" db="UniProtKB">
        <authorList>
            <consortium name="RefSeq"/>
        </authorList>
    </citation>
    <scope>IDENTIFICATION</scope>
    <source>
        <tissue evidence="9">Whole body</tissue>
    </source>
</reference>
<dbReference type="OrthoDB" id="654211at2759"/>
<dbReference type="PROSITE" id="PS00028">
    <property type="entry name" value="ZINC_FINGER_C2H2_1"/>
    <property type="match status" value="6"/>
</dbReference>
<dbReference type="RefSeq" id="XP_026484839.2">
    <property type="nucleotide sequence ID" value="XM_026629054.2"/>
</dbReference>
<feature type="region of interest" description="Disordered" evidence="6">
    <location>
        <begin position="74"/>
        <end position="95"/>
    </location>
</feature>
<dbReference type="Gene3D" id="3.30.160.60">
    <property type="entry name" value="Classic Zinc Finger"/>
    <property type="match status" value="6"/>
</dbReference>
<dbReference type="PROSITE" id="PS50157">
    <property type="entry name" value="ZINC_FINGER_C2H2_2"/>
    <property type="match status" value="6"/>
</dbReference>
<dbReference type="Proteomes" id="UP001652626">
    <property type="component" value="Chromosome 5"/>
</dbReference>